<accession>A0A6A5AJD9</accession>
<gene>
    <name evidence="1" type="ORF">AaE_004053</name>
</gene>
<evidence type="ECO:0008006" key="3">
    <source>
        <dbReference type="Google" id="ProtNLM"/>
    </source>
</evidence>
<comment type="caution">
    <text evidence="1">The sequence shown here is derived from an EMBL/GenBank/DDBJ whole genome shotgun (WGS) entry which is preliminary data.</text>
</comment>
<proteinExistence type="predicted"/>
<dbReference type="EMBL" id="VJMI01009745">
    <property type="protein sequence ID" value="KAF0758075.1"/>
    <property type="molecule type" value="Genomic_DNA"/>
</dbReference>
<name>A0A6A5AJD9_APHAT</name>
<evidence type="ECO:0000313" key="2">
    <source>
        <dbReference type="Proteomes" id="UP000469452"/>
    </source>
</evidence>
<organism evidence="1 2">
    <name type="scientific">Aphanomyces astaci</name>
    <name type="common">Crayfish plague agent</name>
    <dbReference type="NCBI Taxonomy" id="112090"/>
    <lineage>
        <taxon>Eukaryota</taxon>
        <taxon>Sar</taxon>
        <taxon>Stramenopiles</taxon>
        <taxon>Oomycota</taxon>
        <taxon>Saprolegniomycetes</taxon>
        <taxon>Saprolegniales</taxon>
        <taxon>Verrucalvaceae</taxon>
        <taxon>Aphanomyces</taxon>
    </lineage>
</organism>
<reference evidence="1 2" key="1">
    <citation type="submission" date="2019-06" db="EMBL/GenBank/DDBJ databases">
        <title>Genomics analysis of Aphanomyces spp. identifies a new class of oomycete effector associated with host adaptation.</title>
        <authorList>
            <person name="Gaulin E."/>
        </authorList>
    </citation>
    <scope>NUCLEOTIDE SEQUENCE [LARGE SCALE GENOMIC DNA]</scope>
    <source>
        <strain evidence="1 2">E</strain>
    </source>
</reference>
<evidence type="ECO:0000313" key="1">
    <source>
        <dbReference type="EMBL" id="KAF0758075.1"/>
    </source>
</evidence>
<sequence>MANITNDAFHQLFYDSASPIIFSSFKLISLPKRDHHPSLYPQLSNELIIDSGATASCTPHRRYFIDSAFVDKSFTVAAAIMEFQANLAAHPPLYQSPFHINFATPTPSTISTLESTVQAAARSEVIDQLHININYFGRSPTLITSKSPPSKAVHFSLPPTTNVNALSLISRLSGTSKFPSVRTLSPTSNVAAPMQSAPIYLSTTTPLFLPLNCPRPSLALASATTSNTRLSNEALFRLQHNRLGHPSSTVLQGLVKTLPDFSTDRPRLFKPFTCDTFEFAKSRRHQFLSAAVFRASSFLLLVHTDIWGPCPVPSIGDSF</sequence>
<dbReference type="AlphaFoldDB" id="A0A6A5AJD9"/>
<protein>
    <recommendedName>
        <fullName evidence="3">GAG-pre-integrase domain-containing protein</fullName>
    </recommendedName>
</protein>
<dbReference type="Proteomes" id="UP000469452">
    <property type="component" value="Unassembled WGS sequence"/>
</dbReference>